<dbReference type="InterPro" id="IPR036770">
    <property type="entry name" value="Ankyrin_rpt-contain_sf"/>
</dbReference>
<dbReference type="PROSITE" id="PS50088">
    <property type="entry name" value="ANK_REPEAT"/>
    <property type="match status" value="1"/>
</dbReference>
<comment type="caution">
    <text evidence="5">The sequence shown here is derived from an EMBL/GenBank/DDBJ whole genome shotgun (WGS) entry which is preliminary data.</text>
</comment>
<dbReference type="OrthoDB" id="539213at2759"/>
<evidence type="ECO:0000259" key="4">
    <source>
        <dbReference type="Pfam" id="PF17111"/>
    </source>
</evidence>
<dbReference type="Pfam" id="PF17111">
    <property type="entry name" value="PigL_N"/>
    <property type="match status" value="1"/>
</dbReference>
<dbReference type="Gene3D" id="1.25.40.20">
    <property type="entry name" value="Ankyrin repeat-containing domain"/>
    <property type="match status" value="1"/>
</dbReference>
<evidence type="ECO:0000256" key="2">
    <source>
        <dbReference type="SAM" id="MobiDB-lite"/>
    </source>
</evidence>
<dbReference type="Pfam" id="PF00023">
    <property type="entry name" value="Ank"/>
    <property type="match status" value="1"/>
</dbReference>
<organism evidence="5 6">
    <name type="scientific">Neonectria ditissima</name>
    <dbReference type="NCBI Taxonomy" id="78410"/>
    <lineage>
        <taxon>Eukaryota</taxon>
        <taxon>Fungi</taxon>
        <taxon>Dikarya</taxon>
        <taxon>Ascomycota</taxon>
        <taxon>Pezizomycotina</taxon>
        <taxon>Sordariomycetes</taxon>
        <taxon>Hypocreomycetidae</taxon>
        <taxon>Hypocreales</taxon>
        <taxon>Nectriaceae</taxon>
        <taxon>Neonectria</taxon>
    </lineage>
</organism>
<reference evidence="5" key="1">
    <citation type="submission" date="2015-09" db="EMBL/GenBank/DDBJ databases">
        <title>Draft genome of a European isolate of the apple canker pathogen Neonectria ditissima.</title>
        <authorList>
            <person name="Gomez-Cortecero A."/>
            <person name="Harrison R.J."/>
            <person name="Armitage A.D."/>
        </authorList>
    </citation>
    <scope>NUCLEOTIDE SEQUENCE [LARGE SCALE GENOMIC DNA]</scope>
    <source>
        <strain evidence="5">R09/05</strain>
    </source>
</reference>
<dbReference type="EMBL" id="LKCW01000045">
    <property type="protein sequence ID" value="KPM42617.1"/>
    <property type="molecule type" value="Genomic_DNA"/>
</dbReference>
<feature type="region of interest" description="Disordered" evidence="2">
    <location>
        <begin position="241"/>
        <end position="261"/>
    </location>
</feature>
<sequence>MDPLSVGASVVTFLGLALASAKTIHDVLLAIKDGPKSVQRLSDDVAQLQGILDRLSQLAFGSETDMTELASLAKRCADDVGVFEARLRHLNLFSADGRSGRLWRRIKTSLSDKDLEQMRDIIKGHILLPNFRLNLVQTTQLSLSTSQSSEILSLLQQLKGDVAALHQPKPSEPQSKETLMSSDMMVDEDEALKQPQPVDTALEQSITRLIHSVAEKECTVDSEDAEQLIQDLETLLVSAQKTEPLPNLETSPPKGPRRNRDEMEENVWRELKLSTNLILSAPSIAINQRARLGFINTIPQGTIIKQDRKRKAIDLGNGVLTVSTVKRRRMPSRGGHQHGRDKSKKDFVATLMFKPKNSRSMIAVSVNQGQVLCDSFTSMSPRISVINIVPKDSLIFDLAFEGEVEELMSFVAEGKGSLHDHDTDGQSLLHVSIPFNCPFIMKERNAKQKVIRTPLHLATMFGYDESAQILLEAGADPTISVGGSISVVVNAPGLEGRSSIPILRQILNTCRYYDISDSRDLRGDTAFLSACSPHTVVMNEPPVDPESQLQRLGMLLDRGCSIYDTDDLGSNCLHIFFRSYDPLTFNIKWKEVLMYLIGRGADVRAVSDGWSVSSVAYGQTCREECPKSLLGSYFGDLWDAALDACGYELMEFRNHFPRNACHTEDYTRRDFELLWKGQEHRCPYWNDAAWPRSDDTSKREMPTNNLCKWCYKAPSETESTSSASEGDVECDDEDAARGSPELSPVVPVLHPYEVSASPNGELFANPWDDCRSHGFRDT</sequence>
<protein>
    <recommendedName>
        <fullName evidence="4">Azaphilone pigments biosynthesis cluster protein L N-terminal domain-containing protein</fullName>
    </recommendedName>
</protein>
<feature type="domain" description="Azaphilone pigments biosynthesis cluster protein L N-terminal" evidence="4">
    <location>
        <begin position="1"/>
        <end position="125"/>
    </location>
</feature>
<evidence type="ECO:0000313" key="5">
    <source>
        <dbReference type="EMBL" id="KPM42617.1"/>
    </source>
</evidence>
<feature type="repeat" description="ANK" evidence="1">
    <location>
        <begin position="452"/>
        <end position="482"/>
    </location>
</feature>
<evidence type="ECO:0000256" key="1">
    <source>
        <dbReference type="PROSITE-ProRule" id="PRU00023"/>
    </source>
</evidence>
<dbReference type="SUPFAM" id="SSF48403">
    <property type="entry name" value="Ankyrin repeat"/>
    <property type="match status" value="1"/>
</dbReference>
<dbReference type="InterPro" id="IPR002110">
    <property type="entry name" value="Ankyrin_rpt"/>
</dbReference>
<feature type="signal peptide" evidence="3">
    <location>
        <begin position="1"/>
        <end position="21"/>
    </location>
</feature>
<keyword evidence="6" id="KW-1185">Reference proteome</keyword>
<keyword evidence="1" id="KW-0040">ANK repeat</keyword>
<name>A0A0P7BML7_9HYPO</name>
<evidence type="ECO:0000256" key="3">
    <source>
        <dbReference type="SAM" id="SignalP"/>
    </source>
</evidence>
<dbReference type="InterPro" id="IPR031348">
    <property type="entry name" value="PigL_N"/>
</dbReference>
<evidence type="ECO:0000313" key="6">
    <source>
        <dbReference type="Proteomes" id="UP000050424"/>
    </source>
</evidence>
<dbReference type="SMART" id="SM00248">
    <property type="entry name" value="ANK"/>
    <property type="match status" value="2"/>
</dbReference>
<proteinExistence type="predicted"/>
<accession>A0A0P7BML7</accession>
<feature type="region of interest" description="Disordered" evidence="2">
    <location>
        <begin position="717"/>
        <end position="745"/>
    </location>
</feature>
<dbReference type="PROSITE" id="PS50297">
    <property type="entry name" value="ANK_REP_REGION"/>
    <property type="match status" value="1"/>
</dbReference>
<keyword evidence="3" id="KW-0732">Signal</keyword>
<dbReference type="Proteomes" id="UP000050424">
    <property type="component" value="Unassembled WGS sequence"/>
</dbReference>
<dbReference type="STRING" id="78410.A0A0P7BML7"/>
<feature type="chain" id="PRO_5006135997" description="Azaphilone pigments biosynthesis cluster protein L N-terminal domain-containing protein" evidence="3">
    <location>
        <begin position="22"/>
        <end position="778"/>
    </location>
</feature>
<gene>
    <name evidence="5" type="ORF">AK830_g3921</name>
</gene>
<dbReference type="AlphaFoldDB" id="A0A0P7BML7"/>